<protein>
    <recommendedName>
        <fullName evidence="3">Phosphoenolpyruvate-protein phosphotransferase</fullName>
    </recommendedName>
    <alternativeName>
        <fullName evidence="8">Phosphotransferase system, enzyme I</fullName>
    </alternativeName>
</protein>
<dbReference type="SUPFAM" id="SSF47831">
    <property type="entry name" value="Enzyme I of the PEP:sugar phosphotransferase system HPr-binding (sub)domain"/>
    <property type="match status" value="1"/>
</dbReference>
<dbReference type="Pfam" id="PF00391">
    <property type="entry name" value="PEP-utilizers"/>
    <property type="match status" value="1"/>
</dbReference>
<dbReference type="Proteomes" id="UP001525379">
    <property type="component" value="Unassembled WGS sequence"/>
</dbReference>
<evidence type="ECO:0000259" key="12">
    <source>
        <dbReference type="Pfam" id="PF05524"/>
    </source>
</evidence>
<keyword evidence="7" id="KW-0460">Magnesium</keyword>
<evidence type="ECO:0000259" key="10">
    <source>
        <dbReference type="Pfam" id="PF00391"/>
    </source>
</evidence>
<keyword evidence="4" id="KW-0808">Transferase</keyword>
<evidence type="ECO:0000256" key="8">
    <source>
        <dbReference type="ARBA" id="ARBA00033235"/>
    </source>
</evidence>
<evidence type="ECO:0000313" key="14">
    <source>
        <dbReference type="Proteomes" id="UP001525379"/>
    </source>
</evidence>
<dbReference type="Gene3D" id="1.10.274.10">
    <property type="entry name" value="PtsI, HPr-binding domain"/>
    <property type="match status" value="1"/>
</dbReference>
<comment type="caution">
    <text evidence="13">The sequence shown here is derived from an EMBL/GenBank/DDBJ whole genome shotgun (WGS) entry which is preliminary data.</text>
</comment>
<keyword evidence="14" id="KW-1185">Reference proteome</keyword>
<evidence type="ECO:0000313" key="13">
    <source>
        <dbReference type="EMBL" id="MCT2041816.1"/>
    </source>
</evidence>
<keyword evidence="6" id="KW-0418">Kinase</keyword>
<dbReference type="InterPro" id="IPR040442">
    <property type="entry name" value="Pyrv_kinase-like_dom_sf"/>
</dbReference>
<dbReference type="InterPro" id="IPR036637">
    <property type="entry name" value="Phosphohistidine_dom_sf"/>
</dbReference>
<dbReference type="SUPFAM" id="SSF51621">
    <property type="entry name" value="Phosphoenolpyruvate/pyruvate domain"/>
    <property type="match status" value="1"/>
</dbReference>
<evidence type="ECO:0000256" key="7">
    <source>
        <dbReference type="ARBA" id="ARBA00022842"/>
    </source>
</evidence>
<evidence type="ECO:0000256" key="6">
    <source>
        <dbReference type="ARBA" id="ARBA00022777"/>
    </source>
</evidence>
<dbReference type="InterPro" id="IPR008279">
    <property type="entry name" value="PEP-util_enz_mobile_dom"/>
</dbReference>
<dbReference type="PRINTS" id="PR01736">
    <property type="entry name" value="PHPHTRNFRASE"/>
</dbReference>
<reference evidence="13 14" key="1">
    <citation type="submission" date="2022-04" db="EMBL/GenBank/DDBJ databases">
        <title>Human microbiome associated bacterial genomes.</title>
        <authorList>
            <person name="Sandstrom S."/>
            <person name="Salamzade R."/>
            <person name="Kalan L.R."/>
        </authorList>
    </citation>
    <scope>NUCLEOTIDE SEQUENCE [LARGE SCALE GENOMIC DNA]</scope>
    <source>
        <strain evidence="14">p3-SID1799</strain>
    </source>
</reference>
<comment type="cofactor">
    <cofactor evidence="1">
        <name>Mg(2+)</name>
        <dbReference type="ChEBI" id="CHEBI:18420"/>
    </cofactor>
</comment>
<dbReference type="PANTHER" id="PTHR46244">
    <property type="entry name" value="PHOSPHOENOLPYRUVATE-PROTEIN PHOSPHOTRANSFERASE"/>
    <property type="match status" value="1"/>
</dbReference>
<dbReference type="PANTHER" id="PTHR46244:SF3">
    <property type="entry name" value="PHOSPHOENOLPYRUVATE-PROTEIN PHOSPHOTRANSFERASE"/>
    <property type="match status" value="1"/>
</dbReference>
<evidence type="ECO:0000256" key="9">
    <source>
        <dbReference type="SAM" id="MobiDB-lite"/>
    </source>
</evidence>
<dbReference type="Pfam" id="PF05524">
    <property type="entry name" value="PEP-utilisers_N"/>
    <property type="match status" value="1"/>
</dbReference>
<evidence type="ECO:0000256" key="3">
    <source>
        <dbReference type="ARBA" id="ARBA00016544"/>
    </source>
</evidence>
<comment type="similarity">
    <text evidence="2">Belongs to the PEP-utilizing enzyme family.</text>
</comment>
<dbReference type="InterPro" id="IPR008731">
    <property type="entry name" value="PTS_EIN"/>
</dbReference>
<evidence type="ECO:0000256" key="2">
    <source>
        <dbReference type="ARBA" id="ARBA00007837"/>
    </source>
</evidence>
<feature type="domain" description="PEP-utilising enzyme C-terminal" evidence="11">
    <location>
        <begin position="249"/>
        <end position="523"/>
    </location>
</feature>
<sequence length="545" mass="57752">MDEQAQYFGAGIGEGIVTGPAVWFRRPRVDAQTTAEAREGDGLGDIREALEHVSTQLTARRTGAPAAIAALIDGQLALVNDPTLLEEAAARMREGTSPAAALAASFNEFIDEFEALGGIVAERAVELRDLKHRALASLNGDRVIPLPNPGHPHILLARDIPPSAAVDLDPEQVLGLVTLEGSQTSHIAIIANELGIPAVVGAARAREVRDGAKLRLDASEGVVEPAPEDARVSAPRPRPREPEPVGGPTPAVLADGTEIELLANVASMSHVTRARELGAQGIGLLRTELLIQSEGLLTGDAAPSREVQRVCYERAFAEMPGAKFLVRLFDAGSDKPLPFLGVRGEMNPALGVRGVRALLAREQILRDQLEALAEAERNSGAELWVSVPMLSTPVELHRVREIADEAGVRRLGSMLETPAGALTAQDFLADSAFISIGTNDLVQHTIAIDRTNADLHPLQLHDHPAVLAMIQHIQEVSDEAGVPVSVCGESARNPELAILLVGLGIRSLSMAPSALAKVREQLTGLRLEDAEAAAQRALGTLANFL</sequence>
<dbReference type="InterPro" id="IPR050499">
    <property type="entry name" value="PEP-utilizing_PTS_enzyme"/>
</dbReference>
<gene>
    <name evidence="13" type="ORF">M3D15_00435</name>
</gene>
<evidence type="ECO:0000256" key="5">
    <source>
        <dbReference type="ARBA" id="ARBA00022723"/>
    </source>
</evidence>
<evidence type="ECO:0000256" key="4">
    <source>
        <dbReference type="ARBA" id="ARBA00022679"/>
    </source>
</evidence>
<evidence type="ECO:0000256" key="1">
    <source>
        <dbReference type="ARBA" id="ARBA00001946"/>
    </source>
</evidence>
<dbReference type="Pfam" id="PF02896">
    <property type="entry name" value="PEP-utilizers_C"/>
    <property type="match status" value="1"/>
</dbReference>
<proteinExistence type="inferred from homology"/>
<dbReference type="Gene3D" id="3.50.30.10">
    <property type="entry name" value="Phosphohistidine domain"/>
    <property type="match status" value="1"/>
</dbReference>
<dbReference type="RefSeq" id="WP_260103586.1">
    <property type="nucleotide sequence ID" value="NZ_JALXSQ010000001.1"/>
</dbReference>
<name>A0ABT2HU20_9MICO</name>
<keyword evidence="5" id="KW-0479">Metal-binding</keyword>
<feature type="domain" description="Phosphotransferase system enzyme I N-terminal" evidence="12">
    <location>
        <begin position="9"/>
        <end position="123"/>
    </location>
</feature>
<dbReference type="InterPro" id="IPR015813">
    <property type="entry name" value="Pyrv/PenolPyrv_kinase-like_dom"/>
</dbReference>
<dbReference type="Gene3D" id="3.20.20.60">
    <property type="entry name" value="Phosphoenolpyruvate-binding domains"/>
    <property type="match status" value="1"/>
</dbReference>
<accession>A0ABT2HU20</accession>
<dbReference type="EMBL" id="JALXSQ010000001">
    <property type="protein sequence ID" value="MCT2041816.1"/>
    <property type="molecule type" value="Genomic_DNA"/>
</dbReference>
<evidence type="ECO:0000259" key="11">
    <source>
        <dbReference type="Pfam" id="PF02896"/>
    </source>
</evidence>
<organism evidence="13 14">
    <name type="scientific">Pseudoclavibacter albus</name>
    <dbReference type="NCBI Taxonomy" id="272241"/>
    <lineage>
        <taxon>Bacteria</taxon>
        <taxon>Bacillati</taxon>
        <taxon>Actinomycetota</taxon>
        <taxon>Actinomycetes</taxon>
        <taxon>Micrococcales</taxon>
        <taxon>Microbacteriaceae</taxon>
        <taxon>Pseudoclavibacter</taxon>
    </lineage>
</organism>
<dbReference type="SUPFAM" id="SSF52009">
    <property type="entry name" value="Phosphohistidine domain"/>
    <property type="match status" value="1"/>
</dbReference>
<dbReference type="InterPro" id="IPR000121">
    <property type="entry name" value="PEP_util_C"/>
</dbReference>
<feature type="region of interest" description="Disordered" evidence="9">
    <location>
        <begin position="219"/>
        <end position="252"/>
    </location>
</feature>
<feature type="domain" description="PEP-utilising enzyme mobile" evidence="10">
    <location>
        <begin position="152"/>
        <end position="221"/>
    </location>
</feature>
<dbReference type="InterPro" id="IPR036618">
    <property type="entry name" value="PtsI_HPr-bd_sf"/>
</dbReference>